<dbReference type="Pfam" id="PF13566">
    <property type="entry name" value="DUF4130"/>
    <property type="match status" value="1"/>
</dbReference>
<proteinExistence type="predicted"/>
<name>M5Q146_DESAF</name>
<dbReference type="AlphaFoldDB" id="M5Q146"/>
<dbReference type="OrthoDB" id="5290748at2"/>
<accession>M5Q146</accession>
<evidence type="ECO:0000313" key="2">
    <source>
        <dbReference type="EMBL" id="EMG37256.1"/>
    </source>
</evidence>
<reference evidence="2 3" key="1">
    <citation type="journal article" date="2013" name="Genome Announc.">
        <title>Draft Genome Sequence for Desulfovibrio africanus Strain PCS.</title>
        <authorList>
            <person name="Brown S.D."/>
            <person name="Utturkar S.M."/>
            <person name="Arkin A.P."/>
            <person name="Deutschbauer A.M."/>
            <person name="Elias D.A."/>
            <person name="Hazen T.C."/>
            <person name="Chakraborty R."/>
        </authorList>
    </citation>
    <scope>NUCLEOTIDE SEQUENCE [LARGE SCALE GENOMIC DNA]</scope>
    <source>
        <strain evidence="2 3">PCS</strain>
    </source>
</reference>
<dbReference type="NCBIfam" id="TIGR03915">
    <property type="entry name" value="SAM_7_link_chp"/>
    <property type="match status" value="1"/>
</dbReference>
<dbReference type="PATRIC" id="fig|1262666.3.peg.2125"/>
<dbReference type="RefSeq" id="WP_005986911.1">
    <property type="nucleotide sequence ID" value="NZ_AOSV01000020.1"/>
</dbReference>
<evidence type="ECO:0000313" key="3">
    <source>
        <dbReference type="Proteomes" id="UP000011922"/>
    </source>
</evidence>
<comment type="caution">
    <text evidence="2">The sequence shown here is derived from an EMBL/GenBank/DDBJ whole genome shotgun (WGS) entry which is preliminary data.</text>
</comment>
<dbReference type="InterPro" id="IPR023875">
    <property type="entry name" value="DNA_repair_put"/>
</dbReference>
<gene>
    <name evidence="2" type="ORF">PCS_02094</name>
</gene>
<dbReference type="Proteomes" id="UP000011922">
    <property type="component" value="Unassembled WGS sequence"/>
</dbReference>
<evidence type="ECO:0000259" key="1">
    <source>
        <dbReference type="Pfam" id="PF13566"/>
    </source>
</evidence>
<protein>
    <submittedName>
        <fullName evidence="2">Putative DNA metabolism protein</fullName>
    </submittedName>
</protein>
<sequence length="267" mass="30336">MRSIILAHETDFEGWRAHARSLRAAAIPPDFVEWGLGEPEQGLLPTEQPAPPKPRPGHKEIRVPRAFLDLARLTILHSDPRRFGLLYGLLWRITRDQPGLLLDLSDPVMRLARDMARAVFRDMHRMQGFTRFRQVVQGSEQGDGQSDVSGGASQIYLAWYEPEHHIVEDVAPFFARRFGQTPWAILTPRRSVWSDTQGLRFGPGACKPPETPDGLEDLWRAYYSAAFIPARSNPEQLGSLMPAKYRRNLPEAREIPRLLEQAKKMGA</sequence>
<dbReference type="EMBL" id="AOSV01000020">
    <property type="protein sequence ID" value="EMG37256.1"/>
    <property type="molecule type" value="Genomic_DNA"/>
</dbReference>
<organism evidence="2 3">
    <name type="scientific">Desulfocurvibacter africanus PCS</name>
    <dbReference type="NCBI Taxonomy" id="1262666"/>
    <lineage>
        <taxon>Bacteria</taxon>
        <taxon>Pseudomonadati</taxon>
        <taxon>Thermodesulfobacteriota</taxon>
        <taxon>Desulfovibrionia</taxon>
        <taxon>Desulfovibrionales</taxon>
        <taxon>Desulfovibrionaceae</taxon>
        <taxon>Desulfocurvibacter</taxon>
    </lineage>
</organism>
<dbReference type="InterPro" id="IPR025404">
    <property type="entry name" value="DUF4130"/>
</dbReference>
<feature type="domain" description="DUF4130" evidence="1">
    <location>
        <begin position="81"/>
        <end position="251"/>
    </location>
</feature>